<evidence type="ECO:0000256" key="1">
    <source>
        <dbReference type="SAM" id="Phobius"/>
    </source>
</evidence>
<dbReference type="Proteomes" id="UP000324797">
    <property type="component" value="Unassembled WGS sequence"/>
</dbReference>
<accession>A0A5S4YNG7</accession>
<evidence type="ECO:0000313" key="3">
    <source>
        <dbReference type="Proteomes" id="UP000324797"/>
    </source>
</evidence>
<reference evidence="2 3" key="1">
    <citation type="submission" date="2019-08" db="EMBL/GenBank/DDBJ databases">
        <title>Bradyrhizobium hipponensis sp. nov., a rhizobium isolated from a Lupinus angustifolius root nodule in Tunisia.</title>
        <authorList>
            <person name="Off K."/>
            <person name="Rejili M."/>
            <person name="Mars M."/>
            <person name="Brachmann A."/>
            <person name="Marin M."/>
        </authorList>
    </citation>
    <scope>NUCLEOTIDE SEQUENCE [LARGE SCALE GENOMIC DNA]</scope>
    <source>
        <strain evidence="3">aSej3</strain>
    </source>
</reference>
<dbReference type="Pfam" id="PF23858">
    <property type="entry name" value="DUF7220"/>
    <property type="match status" value="1"/>
</dbReference>
<name>A0A5S4YNG7_9BRAD</name>
<keyword evidence="1" id="KW-1133">Transmembrane helix</keyword>
<organism evidence="2 3">
    <name type="scientific">Bradyrhizobium hipponense</name>
    <dbReference type="NCBI Taxonomy" id="2605638"/>
    <lineage>
        <taxon>Bacteria</taxon>
        <taxon>Pseudomonadati</taxon>
        <taxon>Pseudomonadota</taxon>
        <taxon>Alphaproteobacteria</taxon>
        <taxon>Hyphomicrobiales</taxon>
        <taxon>Nitrobacteraceae</taxon>
        <taxon>Bradyrhizobium</taxon>
    </lineage>
</organism>
<gene>
    <name evidence="2" type="ORF">FXV83_16610</name>
</gene>
<feature type="transmembrane region" description="Helical" evidence="1">
    <location>
        <begin position="7"/>
        <end position="30"/>
    </location>
</feature>
<keyword evidence="1" id="KW-0472">Membrane</keyword>
<feature type="transmembrane region" description="Helical" evidence="1">
    <location>
        <begin position="42"/>
        <end position="60"/>
    </location>
</feature>
<protein>
    <submittedName>
        <fullName evidence="2">Uncharacterized protein</fullName>
    </submittedName>
</protein>
<sequence length="85" mass="9881">MQSRVMSLVEVATSSLIGFVVSIFANWAVLPMFGMHPSFHQSFWITLIFMVISIIRSYLVRRFFHVYVTRFMNGGNRDNCRSCPQ</sequence>
<proteinExistence type="predicted"/>
<dbReference type="RefSeq" id="WP_148740487.1">
    <property type="nucleotide sequence ID" value="NZ_VSTH01000051.1"/>
</dbReference>
<dbReference type="AlphaFoldDB" id="A0A5S4YNG7"/>
<comment type="caution">
    <text evidence="2">The sequence shown here is derived from an EMBL/GenBank/DDBJ whole genome shotgun (WGS) entry which is preliminary data.</text>
</comment>
<keyword evidence="3" id="KW-1185">Reference proteome</keyword>
<keyword evidence="1" id="KW-0812">Transmembrane</keyword>
<dbReference type="EMBL" id="VSTH01000051">
    <property type="protein sequence ID" value="TYO65553.1"/>
    <property type="molecule type" value="Genomic_DNA"/>
</dbReference>
<evidence type="ECO:0000313" key="2">
    <source>
        <dbReference type="EMBL" id="TYO65553.1"/>
    </source>
</evidence>
<dbReference type="InterPro" id="IPR055644">
    <property type="entry name" value="DUF7220"/>
</dbReference>